<dbReference type="InterPro" id="IPR046780">
    <property type="entry name" value="aBig_2"/>
</dbReference>
<keyword evidence="4" id="KW-0326">Glycosidase</keyword>
<dbReference type="Pfam" id="PF20578">
    <property type="entry name" value="aBig_2"/>
    <property type="match status" value="1"/>
</dbReference>
<evidence type="ECO:0000256" key="1">
    <source>
        <dbReference type="ARBA" id="ARBA00009865"/>
    </source>
</evidence>
<evidence type="ECO:0000259" key="5">
    <source>
        <dbReference type="Pfam" id="PF07532"/>
    </source>
</evidence>
<dbReference type="InterPro" id="IPR006710">
    <property type="entry name" value="Glyco_hydro_43"/>
</dbReference>
<feature type="domain" description="Bacterial Ig-like" evidence="5">
    <location>
        <begin position="712"/>
        <end position="765"/>
    </location>
</feature>
<comment type="similarity">
    <text evidence="1">Belongs to the glycosyl hydrolase 43 family.</text>
</comment>
<gene>
    <name evidence="7" type="ORF">J2S19_002462</name>
</gene>
<dbReference type="PANTHER" id="PTHR43817:SF1">
    <property type="entry name" value="HYDROLASE, FAMILY 43, PUTATIVE (AFU_ORTHOLOGUE AFUA_3G01660)-RELATED"/>
    <property type="match status" value="1"/>
</dbReference>
<proteinExistence type="inferred from homology"/>
<evidence type="ECO:0000256" key="4">
    <source>
        <dbReference type="ARBA" id="ARBA00023295"/>
    </source>
</evidence>
<dbReference type="SUPFAM" id="SSF49899">
    <property type="entry name" value="Concanavalin A-like lectins/glucanases"/>
    <property type="match status" value="2"/>
</dbReference>
<dbReference type="Pfam" id="PF13385">
    <property type="entry name" value="Laminin_G_3"/>
    <property type="match status" value="2"/>
</dbReference>
<dbReference type="Proteomes" id="UP001234495">
    <property type="component" value="Unassembled WGS sequence"/>
</dbReference>
<evidence type="ECO:0000313" key="8">
    <source>
        <dbReference type="Proteomes" id="UP001234495"/>
    </source>
</evidence>
<dbReference type="InterPro" id="IPR023296">
    <property type="entry name" value="Glyco_hydro_beta-prop_sf"/>
</dbReference>
<evidence type="ECO:0000256" key="2">
    <source>
        <dbReference type="ARBA" id="ARBA00022729"/>
    </source>
</evidence>
<dbReference type="Gene3D" id="2.60.40.1080">
    <property type="match status" value="1"/>
</dbReference>
<feature type="domain" description="Bacterial Ig-like" evidence="5">
    <location>
        <begin position="259"/>
        <end position="320"/>
    </location>
</feature>
<dbReference type="CDD" id="cd18817">
    <property type="entry name" value="GH43f_LbAraf43-like"/>
    <property type="match status" value="1"/>
</dbReference>
<reference evidence="7 8" key="1">
    <citation type="submission" date="2023-07" db="EMBL/GenBank/DDBJ databases">
        <title>Genomic Encyclopedia of Type Strains, Phase IV (KMG-IV): sequencing the most valuable type-strain genomes for metagenomic binning, comparative biology and taxonomic classification.</title>
        <authorList>
            <person name="Goeker M."/>
        </authorList>
    </citation>
    <scope>NUCLEOTIDE SEQUENCE [LARGE SCALE GENOMIC DNA]</scope>
    <source>
        <strain evidence="7 8">DSM 29005</strain>
    </source>
</reference>
<evidence type="ECO:0000259" key="6">
    <source>
        <dbReference type="Pfam" id="PF20578"/>
    </source>
</evidence>
<evidence type="ECO:0000256" key="3">
    <source>
        <dbReference type="ARBA" id="ARBA00022801"/>
    </source>
</evidence>
<dbReference type="InterPro" id="IPR011081">
    <property type="entry name" value="Big_4"/>
</dbReference>
<keyword evidence="8" id="KW-1185">Reference proteome</keyword>
<dbReference type="Pfam" id="PF04616">
    <property type="entry name" value="Glyco_hydro_43"/>
    <property type="match status" value="1"/>
</dbReference>
<evidence type="ECO:0000313" key="7">
    <source>
        <dbReference type="EMBL" id="MDQ0231200.1"/>
    </source>
</evidence>
<dbReference type="SUPFAM" id="SSF75005">
    <property type="entry name" value="Arabinanase/levansucrase/invertase"/>
    <property type="match status" value="1"/>
</dbReference>
<feature type="domain" description="Atrophied bacterial Ig" evidence="6">
    <location>
        <begin position="622"/>
        <end position="704"/>
    </location>
</feature>
<keyword evidence="3" id="KW-0378">Hydrolase</keyword>
<dbReference type="InterPro" id="IPR013320">
    <property type="entry name" value="ConA-like_dom_sf"/>
</dbReference>
<name>A0ABT9ZIY7_9BACI</name>
<accession>A0ABT9ZIY7</accession>
<protein>
    <submittedName>
        <fullName evidence="7">GH43 family beta-xylosidase</fullName>
    </submittedName>
</protein>
<feature type="domain" description="Bacterial Ig-like" evidence="5">
    <location>
        <begin position="784"/>
        <end position="842"/>
    </location>
</feature>
<dbReference type="Gene3D" id="2.60.120.200">
    <property type="match status" value="2"/>
</dbReference>
<dbReference type="RefSeq" id="WP_307341713.1">
    <property type="nucleotide sequence ID" value="NZ_JAUSUD010000010.1"/>
</dbReference>
<comment type="caution">
    <text evidence="7">The sequence shown here is derived from an EMBL/GenBank/DDBJ whole genome shotgun (WGS) entry which is preliminary data.</text>
</comment>
<keyword evidence="2" id="KW-0732">Signal</keyword>
<dbReference type="Gene3D" id="2.115.10.20">
    <property type="entry name" value="Glycosyl hydrolase domain, family 43"/>
    <property type="match status" value="1"/>
</dbReference>
<dbReference type="Pfam" id="PF07532">
    <property type="entry name" value="Big_4"/>
    <property type="match status" value="4"/>
</dbReference>
<sequence length="1286" mass="142798">MIKLKKYLSLLVIFVVFVSILPTGYPQISHAETKEIDDEILLWYPFTDAETTNVIKDASGHGHDGKLVNDAKITMTEKGGAVELDGNQDYVELPANILDGLTDVTISSWVHLDELKDWASLYSFGNFKGNESNFTVLNFAPKGGTNASVLELITGNFTTFHTAESPVLKEQEWVHVTTVLSGKEKTMSTYLNGVLQKTIDFPMNVNDINSAQNYIGWAQFPWEQEEGKGLNGKVADFRIYSKALSKAEIRNLAEVELVIESVEVTNIITVRGKQPKLPATVSAQFADGTKEHVQVEWDEVTEQMLKNPGELTIHGTIEGTAIKAIANIMITEENTITSLETVTLSTVEGELPKLPTHVLATYLDKSTEEVAVNWEKIDREELNRVGTMLTVQGTVENTELRAQAKIYVTSKLSGELVTWYKFDSIEGKIVSDLSGNQQNAQVNNGATISETQTKSGIDLKASDKQYVTLPKGIASGLNDFTLTTWVYLNSKTGDWARIFDFGNGANASKMFLTPNLRLDMDGSILTATSGLPKVGEWTHLAISKTGDQYRLYSNGIEVGKMSAATKPEDYGDTPHNFIGRSNYAADPYLDGKISDFRIYNRGLTEDEVGKVIAESYTDAEAVAKAKESLEIGDTTNVIANIDLPTAATNGVAVKWESSNENIVSAGGKVTRPKKHEQDTTVTLTASLTKNGYTDTKEFQVTVLADNIISIKEIDVMTPLYFPPKLPNVVEVQRADGTNKEMKVSWEKVDEKKLSKYGTVKVKGSVYATKLKAVANVHIAELEKIEDVHVTTKIGQQPELPATVTAHYSNGLTGELNVNWNKIAKADYTKKGTFTVDGVATNYSYSNPLIEQRADPHIYKHTDGYYYYTASVPEYNRIILRRAKTIQGLATAEEVVIWEKHSTGEMAAHIWAPEIHFIDGKWYIYFAAGSSDDIWNIRPYVLETEDKNPLTGTWNEKGMIQKDESDTFSFTDFSLDATTFENNGKRYLVWAQKQAGISNLYIAEMENAWTIKGKPVMISTPDYDWERQGFWVNEGAAIIKRNGKIFMTYSASATDANYAVGLLAADETSDLLNPKSWNKSTQPIFKSNEETSQYGPGHNSFTVAEDGVTDLFVYHARSYKEIDGDPLYDPNRHTRVKAITWNQDGTPELGISHEDGDTQGVSINVKAHVTVMDNSLYTVETIFNQKKLQANKDLNANIRVVNHGNEEEELIGVIALYNEKNQLVSNNTVTKRALPNQETIFDVNLMLPEKLSGHKVKVFVWKGSSIDNTTMEPIANVSEMTEQGSKK</sequence>
<dbReference type="EMBL" id="JAUSUD010000010">
    <property type="protein sequence ID" value="MDQ0231200.1"/>
    <property type="molecule type" value="Genomic_DNA"/>
</dbReference>
<organism evidence="7 8">
    <name type="scientific">Metabacillus malikii</name>
    <dbReference type="NCBI Taxonomy" id="1504265"/>
    <lineage>
        <taxon>Bacteria</taxon>
        <taxon>Bacillati</taxon>
        <taxon>Bacillota</taxon>
        <taxon>Bacilli</taxon>
        <taxon>Bacillales</taxon>
        <taxon>Bacillaceae</taxon>
        <taxon>Metabacillus</taxon>
    </lineage>
</organism>
<feature type="domain" description="Bacterial Ig-like" evidence="5">
    <location>
        <begin position="341"/>
        <end position="397"/>
    </location>
</feature>
<dbReference type="PANTHER" id="PTHR43817">
    <property type="entry name" value="GLYCOSYL HYDROLASE"/>
    <property type="match status" value="1"/>
</dbReference>